<evidence type="ECO:0000313" key="10">
    <source>
        <dbReference type="Proteomes" id="UP000320888"/>
    </source>
</evidence>
<dbReference type="Gene3D" id="3.40.190.10">
    <property type="entry name" value="Periplasmic binding protein-like II"/>
    <property type="match status" value="2"/>
</dbReference>
<evidence type="ECO:0000256" key="8">
    <source>
        <dbReference type="SAM" id="SignalP"/>
    </source>
</evidence>
<comment type="similarity">
    <text evidence="6">Belongs to the nlpA lipoprotein family.</text>
</comment>
<dbReference type="Pfam" id="PF03180">
    <property type="entry name" value="Lipoprotein_9"/>
    <property type="match status" value="1"/>
</dbReference>
<comment type="subcellular location">
    <subcellularLocation>
        <location evidence="1">Membrane</location>
        <topology evidence="1">Lipid-anchor</topology>
    </subcellularLocation>
</comment>
<comment type="caution">
    <text evidence="9">The sequence shown here is derived from an EMBL/GenBank/DDBJ whole genome shotgun (WGS) entry which is preliminary data.</text>
</comment>
<keyword evidence="3" id="KW-0472">Membrane</keyword>
<name>A0A553YY65_9ACTN</name>
<feature type="signal peptide" evidence="8">
    <location>
        <begin position="1"/>
        <end position="25"/>
    </location>
</feature>
<keyword evidence="5 6" id="KW-0449">Lipoprotein</keyword>
<reference evidence="9 10" key="1">
    <citation type="submission" date="2019-07" db="EMBL/GenBank/DDBJ databases">
        <title>Draft genome for Streptomyces benahoarensis MZ03-48.</title>
        <authorList>
            <person name="Gonzalez-Pimentel J.L."/>
        </authorList>
    </citation>
    <scope>NUCLEOTIDE SEQUENCE [LARGE SCALE GENOMIC DNA]</scope>
    <source>
        <strain evidence="9 10">MZ03-48</strain>
    </source>
</reference>
<accession>A0A553YY65</accession>
<organism evidence="9 10">
    <name type="scientific">Streptomyces benahoarensis</name>
    <dbReference type="NCBI Taxonomy" id="2595054"/>
    <lineage>
        <taxon>Bacteria</taxon>
        <taxon>Bacillati</taxon>
        <taxon>Actinomycetota</taxon>
        <taxon>Actinomycetes</taxon>
        <taxon>Kitasatosporales</taxon>
        <taxon>Streptomycetaceae</taxon>
        <taxon>Streptomyces</taxon>
    </lineage>
</organism>
<evidence type="ECO:0000313" key="9">
    <source>
        <dbReference type="EMBL" id="TSB34124.1"/>
    </source>
</evidence>
<evidence type="ECO:0000256" key="3">
    <source>
        <dbReference type="ARBA" id="ARBA00023136"/>
    </source>
</evidence>
<dbReference type="InterPro" id="IPR004872">
    <property type="entry name" value="Lipoprotein_NlpA"/>
</dbReference>
<dbReference type="GO" id="GO:0016020">
    <property type="term" value="C:membrane"/>
    <property type="evidence" value="ECO:0007669"/>
    <property type="project" value="UniProtKB-SubCell"/>
</dbReference>
<dbReference type="Proteomes" id="UP000320888">
    <property type="component" value="Unassembled WGS sequence"/>
</dbReference>
<feature type="chain" id="PRO_5038414099" description="Lipoprotein" evidence="8">
    <location>
        <begin position="26"/>
        <end position="284"/>
    </location>
</feature>
<keyword evidence="2 8" id="KW-0732">Signal</keyword>
<dbReference type="AlphaFoldDB" id="A0A553YY65"/>
<keyword evidence="4" id="KW-0564">Palmitate</keyword>
<evidence type="ECO:0000256" key="1">
    <source>
        <dbReference type="ARBA" id="ARBA00004635"/>
    </source>
</evidence>
<dbReference type="RefSeq" id="WP_143942876.1">
    <property type="nucleotide sequence ID" value="NZ_VKLS01000364.1"/>
</dbReference>
<protein>
    <recommendedName>
        <fullName evidence="6">Lipoprotein</fullName>
    </recommendedName>
</protein>
<gene>
    <name evidence="9" type="ORF">FNZ23_22680</name>
</gene>
<dbReference type="CDD" id="cd13597">
    <property type="entry name" value="PBP2_lipoprotein_Tp32"/>
    <property type="match status" value="1"/>
</dbReference>
<dbReference type="EMBL" id="VKLS01000364">
    <property type="protein sequence ID" value="TSB34124.1"/>
    <property type="molecule type" value="Genomic_DNA"/>
</dbReference>
<evidence type="ECO:0000256" key="2">
    <source>
        <dbReference type="ARBA" id="ARBA00022729"/>
    </source>
</evidence>
<evidence type="ECO:0000256" key="7">
    <source>
        <dbReference type="PIRSR" id="PIRSR002854-1"/>
    </source>
</evidence>
<dbReference type="PROSITE" id="PS51257">
    <property type="entry name" value="PROKAR_LIPOPROTEIN"/>
    <property type="match status" value="1"/>
</dbReference>
<evidence type="ECO:0000256" key="6">
    <source>
        <dbReference type="PIRNR" id="PIRNR002854"/>
    </source>
</evidence>
<dbReference type="PANTHER" id="PTHR30429:SF0">
    <property type="entry name" value="METHIONINE-BINDING LIPOPROTEIN METQ"/>
    <property type="match status" value="1"/>
</dbReference>
<keyword evidence="10" id="KW-1185">Reference proteome</keyword>
<dbReference type="PANTHER" id="PTHR30429">
    <property type="entry name" value="D-METHIONINE-BINDING LIPOPROTEIN METQ"/>
    <property type="match status" value="1"/>
</dbReference>
<proteinExistence type="inferred from homology"/>
<dbReference type="SUPFAM" id="SSF53850">
    <property type="entry name" value="Periplasmic binding protein-like II"/>
    <property type="match status" value="1"/>
</dbReference>
<feature type="lipid moiety-binding region" description="S-diacylglycerol cysteine" evidence="7">
    <location>
        <position position="24"/>
    </location>
</feature>
<evidence type="ECO:0000256" key="5">
    <source>
        <dbReference type="ARBA" id="ARBA00023288"/>
    </source>
</evidence>
<dbReference type="OrthoDB" id="9812878at2"/>
<sequence>MRNVIKITGAVAAAAALTLGLGACSAPSDPETTKKNDANAPLTVGATSIPQAQILDFVKKNLASKEGLKLNVRTFEDYTLVDPATENGELDANYFQHKEYLDEYNKKENGHLVPVVNVHLEPMGLYSKKHTKLSELGSGSVIGVPNDPSNQGRALKLLASKGLITLKDAKVDNPGLNDIKDTKGLKFQEAKAETLPSSLPDYDAAAINGNYAIPAKLKPSKDALAIEPVQGNPYANFLAVKKGNEDDPRVKKLAKLLNTDAVKKYIEKTYTDGSALPSFGKPKS</sequence>
<dbReference type="PIRSF" id="PIRSF002854">
    <property type="entry name" value="MetQ"/>
    <property type="match status" value="1"/>
</dbReference>
<evidence type="ECO:0000256" key="4">
    <source>
        <dbReference type="ARBA" id="ARBA00023139"/>
    </source>
</evidence>